<dbReference type="AlphaFoldDB" id="T1GKT7"/>
<name>T1GKT7_MEGSC</name>
<feature type="signal peptide" evidence="1">
    <location>
        <begin position="1"/>
        <end position="18"/>
    </location>
</feature>
<evidence type="ECO:0000313" key="2">
    <source>
        <dbReference type="EnsemblMetazoa" id="MESCA004117-PA"/>
    </source>
</evidence>
<dbReference type="HOGENOM" id="CLU_2815369_0_0_1"/>
<organism evidence="2 3">
    <name type="scientific">Megaselia scalaris</name>
    <name type="common">Humpbacked fly</name>
    <name type="synonym">Phora scalaris</name>
    <dbReference type="NCBI Taxonomy" id="36166"/>
    <lineage>
        <taxon>Eukaryota</taxon>
        <taxon>Metazoa</taxon>
        <taxon>Ecdysozoa</taxon>
        <taxon>Arthropoda</taxon>
        <taxon>Hexapoda</taxon>
        <taxon>Insecta</taxon>
        <taxon>Pterygota</taxon>
        <taxon>Neoptera</taxon>
        <taxon>Endopterygota</taxon>
        <taxon>Diptera</taxon>
        <taxon>Brachycera</taxon>
        <taxon>Muscomorpha</taxon>
        <taxon>Platypezoidea</taxon>
        <taxon>Phoridae</taxon>
        <taxon>Megaseliini</taxon>
        <taxon>Megaselia</taxon>
    </lineage>
</organism>
<dbReference type="EMBL" id="CAQQ02113701">
    <property type="status" value="NOT_ANNOTATED_CDS"/>
    <property type="molecule type" value="Genomic_DNA"/>
</dbReference>
<keyword evidence="3" id="KW-1185">Reference proteome</keyword>
<sequence length="67" mass="7829">MMCVYLNIVSLLYYLVKCEHLVCRRKISLSPSLAVDCKLFTLDSINTFRKYISLLDLILTCLLSTHW</sequence>
<dbReference type="STRING" id="36166.T1GKT7"/>
<accession>T1GKT7</accession>
<proteinExistence type="predicted"/>
<protein>
    <submittedName>
        <fullName evidence="2">Uncharacterized protein</fullName>
    </submittedName>
</protein>
<feature type="chain" id="PRO_5004588365" evidence="1">
    <location>
        <begin position="19"/>
        <end position="67"/>
    </location>
</feature>
<evidence type="ECO:0000256" key="1">
    <source>
        <dbReference type="SAM" id="SignalP"/>
    </source>
</evidence>
<evidence type="ECO:0000313" key="3">
    <source>
        <dbReference type="Proteomes" id="UP000015102"/>
    </source>
</evidence>
<dbReference type="EnsemblMetazoa" id="MESCA004117-RA">
    <property type="protein sequence ID" value="MESCA004117-PA"/>
    <property type="gene ID" value="MESCA004117"/>
</dbReference>
<keyword evidence="1" id="KW-0732">Signal</keyword>
<dbReference type="Proteomes" id="UP000015102">
    <property type="component" value="Unassembled WGS sequence"/>
</dbReference>
<reference evidence="2" key="2">
    <citation type="submission" date="2015-06" db="UniProtKB">
        <authorList>
            <consortium name="EnsemblMetazoa"/>
        </authorList>
    </citation>
    <scope>IDENTIFICATION</scope>
</reference>
<reference evidence="3" key="1">
    <citation type="submission" date="2013-02" db="EMBL/GenBank/DDBJ databases">
        <authorList>
            <person name="Hughes D."/>
        </authorList>
    </citation>
    <scope>NUCLEOTIDE SEQUENCE</scope>
    <source>
        <strain>Durham</strain>
        <strain evidence="3">NC isolate 2 -- Noor lab</strain>
    </source>
</reference>